<dbReference type="KEGG" id="tng:GSTEN00028089G001"/>
<evidence type="ECO:0000313" key="1">
    <source>
        <dbReference type="EMBL" id="CAG07423.1"/>
    </source>
</evidence>
<dbReference type="EMBL" id="CAAE01014991">
    <property type="protein sequence ID" value="CAG07423.1"/>
    <property type="molecule type" value="Genomic_DNA"/>
</dbReference>
<dbReference type="AlphaFoldDB" id="Q4RW09"/>
<accession>Q4RW09</accession>
<reference evidence="1" key="2">
    <citation type="submission" date="2004-02" db="EMBL/GenBank/DDBJ databases">
        <authorList>
            <consortium name="Genoscope"/>
            <consortium name="Whitehead Institute Centre for Genome Research"/>
        </authorList>
    </citation>
    <scope>NUCLEOTIDE SEQUENCE</scope>
</reference>
<sequence length="56" mass="6311">MENPELRERTGSNCDFHAKVGIHVKWLHGLPLMPGTTVLLDINGNVKQDMHGYILN</sequence>
<proteinExistence type="predicted"/>
<comment type="caution">
    <text evidence="1">The sequence shown here is derived from an EMBL/GenBank/DDBJ whole genome shotgun (WGS) entry which is preliminary data.</text>
</comment>
<protein>
    <submittedName>
        <fullName evidence="1">(spotted green pufferfish) hypothetical protein</fullName>
    </submittedName>
</protein>
<gene>
    <name evidence="1" type="ORF">GSTENG00028089001</name>
</gene>
<organism evidence="1">
    <name type="scientific">Tetraodon nigroviridis</name>
    <name type="common">Spotted green pufferfish</name>
    <name type="synonym">Chelonodon nigroviridis</name>
    <dbReference type="NCBI Taxonomy" id="99883"/>
    <lineage>
        <taxon>Eukaryota</taxon>
        <taxon>Metazoa</taxon>
        <taxon>Chordata</taxon>
        <taxon>Craniata</taxon>
        <taxon>Vertebrata</taxon>
        <taxon>Euteleostomi</taxon>
        <taxon>Actinopterygii</taxon>
        <taxon>Neopterygii</taxon>
        <taxon>Teleostei</taxon>
        <taxon>Neoteleostei</taxon>
        <taxon>Acanthomorphata</taxon>
        <taxon>Eupercaria</taxon>
        <taxon>Tetraodontiformes</taxon>
        <taxon>Tetradontoidea</taxon>
        <taxon>Tetraodontidae</taxon>
        <taxon>Tetraodon</taxon>
    </lineage>
</organism>
<reference evidence="1" key="1">
    <citation type="journal article" date="2004" name="Nature">
        <title>Genome duplication in the teleost fish Tetraodon nigroviridis reveals the early vertebrate proto-karyotype.</title>
        <authorList>
            <person name="Jaillon O."/>
            <person name="Aury J.-M."/>
            <person name="Brunet F."/>
            <person name="Petit J.-L."/>
            <person name="Stange-Thomann N."/>
            <person name="Mauceli E."/>
            <person name="Bouneau L."/>
            <person name="Fischer C."/>
            <person name="Ozouf-Costaz C."/>
            <person name="Bernot A."/>
            <person name="Nicaud S."/>
            <person name="Jaffe D."/>
            <person name="Fisher S."/>
            <person name="Lutfalla G."/>
            <person name="Dossat C."/>
            <person name="Segurens B."/>
            <person name="Dasilva C."/>
            <person name="Salanoubat M."/>
            <person name="Levy M."/>
            <person name="Boudet N."/>
            <person name="Castellano S."/>
            <person name="Anthouard V."/>
            <person name="Jubin C."/>
            <person name="Castelli V."/>
            <person name="Katinka M."/>
            <person name="Vacherie B."/>
            <person name="Biemont C."/>
            <person name="Skalli Z."/>
            <person name="Cattolico L."/>
            <person name="Poulain J."/>
            <person name="De Berardinis V."/>
            <person name="Cruaud C."/>
            <person name="Duprat S."/>
            <person name="Brottier P."/>
            <person name="Coutanceau J.-P."/>
            <person name="Gouzy J."/>
            <person name="Parra G."/>
            <person name="Lardier G."/>
            <person name="Chapple C."/>
            <person name="McKernan K.J."/>
            <person name="McEwan P."/>
            <person name="Bosak S."/>
            <person name="Kellis M."/>
            <person name="Volff J.-N."/>
            <person name="Guigo R."/>
            <person name="Zody M.C."/>
            <person name="Mesirov J."/>
            <person name="Lindblad-Toh K."/>
            <person name="Birren B."/>
            <person name="Nusbaum C."/>
            <person name="Kahn D."/>
            <person name="Robinson-Rechavi M."/>
            <person name="Laudet V."/>
            <person name="Schachter V."/>
            <person name="Quetier F."/>
            <person name="Saurin W."/>
            <person name="Scarpelli C."/>
            <person name="Wincker P."/>
            <person name="Lander E.S."/>
            <person name="Weissenbach J."/>
            <person name="Roest Crollius H."/>
        </authorList>
    </citation>
    <scope>NUCLEOTIDE SEQUENCE [LARGE SCALE GENOMIC DNA]</scope>
</reference>
<name>Q4RW09_TETNG</name>